<evidence type="ECO:0000313" key="2">
    <source>
        <dbReference type="EMBL" id="MBQ0825820.1"/>
    </source>
</evidence>
<evidence type="ECO:0000259" key="1">
    <source>
        <dbReference type="Pfam" id="PF03417"/>
    </source>
</evidence>
<dbReference type="InterPro" id="IPR005079">
    <property type="entry name" value="Peptidase_C45_hydrolase"/>
</dbReference>
<dbReference type="InterPro" id="IPR047794">
    <property type="entry name" value="C45_proenzyme-like"/>
</dbReference>
<dbReference type="Gene3D" id="1.10.10.2120">
    <property type="match status" value="1"/>
</dbReference>
<dbReference type="AlphaFoldDB" id="A0A941AZ47"/>
<dbReference type="Pfam" id="PF03417">
    <property type="entry name" value="AAT"/>
    <property type="match status" value="1"/>
</dbReference>
<comment type="caution">
    <text evidence="2">The sequence shown here is derived from an EMBL/GenBank/DDBJ whole genome shotgun (WGS) entry which is preliminary data.</text>
</comment>
<proteinExistence type="predicted"/>
<dbReference type="NCBIfam" id="NF040521">
    <property type="entry name" value="C45_proenzyme"/>
    <property type="match status" value="1"/>
</dbReference>
<dbReference type="InterPro" id="IPR047801">
    <property type="entry name" value="Peptidase_C45"/>
</dbReference>
<dbReference type="PANTHER" id="PTHR34180:SF1">
    <property type="entry name" value="BETA-ALANYL-DOPAMINE_CARCININE HYDROLASE"/>
    <property type="match status" value="1"/>
</dbReference>
<dbReference type="EMBL" id="JAGPNL010000001">
    <property type="protein sequence ID" value="MBQ0825820.1"/>
    <property type="molecule type" value="Genomic_DNA"/>
</dbReference>
<keyword evidence="3" id="KW-1185">Reference proteome</keyword>
<sequence length="347" mass="36403">MTVVDCAGTGRERGRAHGEQAREAVRAALDRWRADVGGGAAGLVHTSPLPGTLRRLVPDLADELRGIAEGAAVPFEDVVAYNCMDEQWWLGRRHRRRAGCSVLGERAADGTRLAQNMDLPPSMDGTQIVLRLRPADGPEQLVLSAAGLIGLTGVNAAGVAVCVNTLGMLHGGPRGLPVAAVIRGALAGRTRQEALAFLSSVPHASGQHYAVADAGGLDSVECSAGGVVPWLAPGAGRLVHTNHPLANTDVDPVALEELRAEGRIGDSRARLDFLERAMGPSEGTAGLERLLEDDTVPVCMSGRPGWPMRTFGTVAYELGAQVRARFRLGLPGRAAWIEPGWTTAPAA</sequence>
<organism evidence="2 3">
    <name type="scientific">Streptomyces tagetis</name>
    <dbReference type="NCBI Taxonomy" id="2820809"/>
    <lineage>
        <taxon>Bacteria</taxon>
        <taxon>Bacillati</taxon>
        <taxon>Actinomycetota</taxon>
        <taxon>Actinomycetes</taxon>
        <taxon>Kitasatosporales</taxon>
        <taxon>Streptomycetaceae</taxon>
        <taxon>Streptomyces</taxon>
    </lineage>
</organism>
<dbReference type="Gene3D" id="3.60.60.10">
    <property type="entry name" value="Penicillin V Acylase, Chain A"/>
    <property type="match status" value="1"/>
</dbReference>
<dbReference type="Proteomes" id="UP000677875">
    <property type="component" value="Unassembled WGS sequence"/>
</dbReference>
<dbReference type="RefSeq" id="WP_210868461.1">
    <property type="nucleotide sequence ID" value="NZ_JAGPNL010000001.1"/>
</dbReference>
<evidence type="ECO:0000313" key="3">
    <source>
        <dbReference type="Proteomes" id="UP000677875"/>
    </source>
</evidence>
<gene>
    <name evidence="2" type="ORF">J5Y05_04750</name>
</gene>
<accession>A0A941AZ47</accession>
<name>A0A941AZ47_9ACTN</name>
<protein>
    <recommendedName>
        <fullName evidence="1">Peptidase C45 hydrolase domain-containing protein</fullName>
    </recommendedName>
</protein>
<dbReference type="PANTHER" id="PTHR34180">
    <property type="entry name" value="PEPTIDASE C45"/>
    <property type="match status" value="1"/>
</dbReference>
<reference evidence="2" key="1">
    <citation type="submission" date="2021-04" db="EMBL/GenBank/DDBJ databases">
        <title>Genome seq and assembly of Streptomyces sp. RG38.</title>
        <authorList>
            <person name="Chhetri G."/>
        </authorList>
    </citation>
    <scope>NUCLEOTIDE SEQUENCE</scope>
    <source>
        <strain evidence="2">RG38</strain>
    </source>
</reference>
<feature type="domain" description="Peptidase C45 hydrolase" evidence="1">
    <location>
        <begin position="109"/>
        <end position="300"/>
    </location>
</feature>